<dbReference type="Pfam" id="PF04321">
    <property type="entry name" value="RmlD_sub_bind"/>
    <property type="match status" value="1"/>
</dbReference>
<keyword evidence="2 4" id="KW-0560">Oxidoreductase</keyword>
<reference evidence="4 5" key="1">
    <citation type="submission" date="2020-07" db="EMBL/GenBank/DDBJ databases">
        <authorList>
            <person name="Hilgarth M."/>
            <person name="Werum V."/>
            <person name="Vogel R.F."/>
        </authorList>
    </citation>
    <scope>NUCLEOTIDE SEQUENCE [LARGE SCALE GENOMIC DNA]</scope>
    <source>
        <strain evidence="4 5">DSM 28961</strain>
    </source>
</reference>
<comment type="function">
    <text evidence="2">Catalyzes the reduction of dTDP-6-deoxy-L-lyxo-4-hexulose to yield dTDP-L-rhamnose.</text>
</comment>
<dbReference type="PANTHER" id="PTHR10491:SF4">
    <property type="entry name" value="METHIONINE ADENOSYLTRANSFERASE 2 SUBUNIT BETA"/>
    <property type="match status" value="1"/>
</dbReference>
<dbReference type="PANTHER" id="PTHR10491">
    <property type="entry name" value="DTDP-4-DEHYDRORHAMNOSE REDUCTASE"/>
    <property type="match status" value="1"/>
</dbReference>
<organism evidence="4 5">
    <name type="scientific">Pseudolactococcus laudensis</name>
    <dbReference type="NCBI Taxonomy" id="1494461"/>
    <lineage>
        <taxon>Bacteria</taxon>
        <taxon>Bacillati</taxon>
        <taxon>Bacillota</taxon>
        <taxon>Bacilli</taxon>
        <taxon>Lactobacillales</taxon>
        <taxon>Streptococcaceae</taxon>
        <taxon>Pseudolactococcus</taxon>
    </lineage>
</organism>
<evidence type="ECO:0000256" key="2">
    <source>
        <dbReference type="RuleBase" id="RU364082"/>
    </source>
</evidence>
<evidence type="ECO:0000256" key="1">
    <source>
        <dbReference type="ARBA" id="ARBA00010944"/>
    </source>
</evidence>
<protein>
    <recommendedName>
        <fullName evidence="2">dTDP-4-dehydrorhamnose reductase</fullName>
        <ecNumber evidence="2">1.1.1.133</ecNumber>
    </recommendedName>
</protein>
<evidence type="ECO:0000313" key="4">
    <source>
        <dbReference type="EMBL" id="MBA0017334.1"/>
    </source>
</evidence>
<dbReference type="InterPro" id="IPR029903">
    <property type="entry name" value="RmlD-like-bd"/>
</dbReference>
<evidence type="ECO:0000259" key="3">
    <source>
        <dbReference type="Pfam" id="PF04321"/>
    </source>
</evidence>
<dbReference type="InterPro" id="IPR005913">
    <property type="entry name" value="dTDP_dehydrorham_reduct"/>
</dbReference>
<name>A0A7V8N2D2_9LACT</name>
<sequence length="281" mass="31831">MILITGANGQLGTELRYLLDERDEDYVATDVSQLDITDADQVDKVFSEVKPALVFHCAAYTAVDKAEDKGKELDYAINVTGTENIAKATATHGATLVYISSDYVFDGEKTVGETWSEDEQTNPQTEYGRTKVIAEQKIQETLKHFYLIRTSWLFGKYGKNFVSTMLDLADKKEKIEVVNDQHGCPTWARTLAEFILYLIEFEKPFGIYHLSNLGPTTWYGFAKEILKNKPVEIIPVNSEAFLQKAKRPKNSVLSLRKAQSVGFNIPTWQDALKEMLKQVRK</sequence>
<dbReference type="GO" id="GO:0019305">
    <property type="term" value="P:dTDP-rhamnose biosynthetic process"/>
    <property type="evidence" value="ECO:0007669"/>
    <property type="project" value="UniProtKB-UniPathway"/>
</dbReference>
<comment type="caution">
    <text evidence="4">The sequence shown here is derived from an EMBL/GenBank/DDBJ whole genome shotgun (WGS) entry which is preliminary data.</text>
</comment>
<dbReference type="Proteomes" id="UP000530186">
    <property type="component" value="Unassembled WGS sequence"/>
</dbReference>
<dbReference type="GeneID" id="303195748"/>
<accession>A0A7V8N2D2</accession>
<feature type="domain" description="RmlD-like substrate binding" evidence="3">
    <location>
        <begin position="2"/>
        <end position="280"/>
    </location>
</feature>
<dbReference type="InterPro" id="IPR036291">
    <property type="entry name" value="NAD(P)-bd_dom_sf"/>
</dbReference>
<comment type="pathway">
    <text evidence="2">Carbohydrate biosynthesis; dTDP-L-rhamnose biosynthesis.</text>
</comment>
<dbReference type="GO" id="GO:0005829">
    <property type="term" value="C:cytosol"/>
    <property type="evidence" value="ECO:0007669"/>
    <property type="project" value="TreeGrafter"/>
</dbReference>
<dbReference type="EC" id="1.1.1.133" evidence="2"/>
<evidence type="ECO:0000313" key="5">
    <source>
        <dbReference type="Proteomes" id="UP000530186"/>
    </source>
</evidence>
<dbReference type="EMBL" id="JACBNY010000020">
    <property type="protein sequence ID" value="MBA0017334.1"/>
    <property type="molecule type" value="Genomic_DNA"/>
</dbReference>
<dbReference type="UniPathway" id="UPA00124"/>
<dbReference type="CDD" id="cd05254">
    <property type="entry name" value="dTDP_HR_like_SDR_e"/>
    <property type="match status" value="1"/>
</dbReference>
<dbReference type="AlphaFoldDB" id="A0A7V8N2D2"/>
<dbReference type="FunFam" id="3.40.50.720:FF:000159">
    <property type="entry name" value="dTDP-4-dehydrorhamnose reductase"/>
    <property type="match status" value="1"/>
</dbReference>
<gene>
    <name evidence="4" type="primary">rfbD</name>
    <name evidence="4" type="ORF">HZR21_09480</name>
</gene>
<dbReference type="GO" id="GO:0008831">
    <property type="term" value="F:dTDP-4-dehydrorhamnose reductase activity"/>
    <property type="evidence" value="ECO:0007669"/>
    <property type="project" value="UniProtKB-EC"/>
</dbReference>
<dbReference type="Gene3D" id="3.40.50.720">
    <property type="entry name" value="NAD(P)-binding Rossmann-like Domain"/>
    <property type="match status" value="1"/>
</dbReference>
<dbReference type="SUPFAM" id="SSF51735">
    <property type="entry name" value="NAD(P)-binding Rossmann-fold domains"/>
    <property type="match status" value="1"/>
</dbReference>
<dbReference type="NCBIfam" id="TIGR01214">
    <property type="entry name" value="rmlD"/>
    <property type="match status" value="1"/>
</dbReference>
<comment type="similarity">
    <text evidence="1 2">Belongs to the dTDP-4-dehydrorhamnose reductase family.</text>
</comment>
<dbReference type="RefSeq" id="WP_180747438.1">
    <property type="nucleotide sequence ID" value="NZ_CBCRWQ010000020.1"/>
</dbReference>
<dbReference type="Gene3D" id="3.90.25.10">
    <property type="entry name" value="UDP-galactose 4-epimerase, domain 1"/>
    <property type="match status" value="1"/>
</dbReference>
<proteinExistence type="inferred from homology"/>
<keyword evidence="2" id="KW-0521">NADP</keyword>
<keyword evidence="5" id="KW-1185">Reference proteome</keyword>